<accession>A0A8H7QKS0</accession>
<evidence type="ECO:0008006" key="7">
    <source>
        <dbReference type="Google" id="ProtNLM"/>
    </source>
</evidence>
<dbReference type="SUPFAM" id="SSF50965">
    <property type="entry name" value="Galactose oxidase, central domain"/>
    <property type="match status" value="1"/>
</dbReference>
<gene>
    <name evidence="5" type="ORF">INT47_003827</name>
</gene>
<feature type="domain" description="Galactose oxidase-like Early set" evidence="4">
    <location>
        <begin position="458"/>
        <end position="550"/>
    </location>
</feature>
<dbReference type="Pfam" id="PF09118">
    <property type="entry name" value="GO-like_E_set"/>
    <property type="match status" value="1"/>
</dbReference>
<evidence type="ECO:0000259" key="3">
    <source>
        <dbReference type="Pfam" id="PF07250"/>
    </source>
</evidence>
<dbReference type="SUPFAM" id="SSF81296">
    <property type="entry name" value="E set domains"/>
    <property type="match status" value="1"/>
</dbReference>
<name>A0A8H7QKS0_9FUNG</name>
<comment type="caution">
    <text evidence="5">The sequence shown here is derived from an EMBL/GenBank/DDBJ whole genome shotgun (WGS) entry which is preliminary data.</text>
</comment>
<feature type="chain" id="PRO_5034462924" description="Galactose oxidase" evidence="2">
    <location>
        <begin position="21"/>
        <end position="564"/>
    </location>
</feature>
<feature type="domain" description="Glyoxal oxidase N-terminal" evidence="3">
    <location>
        <begin position="90"/>
        <end position="452"/>
    </location>
</feature>
<dbReference type="PANTHER" id="PTHR32208:SF21">
    <property type="entry name" value="LOW QUALITY PROTEIN: ALDEHYDE OXIDASE GLOX-LIKE"/>
    <property type="match status" value="1"/>
</dbReference>
<dbReference type="Gene3D" id="2.130.10.80">
    <property type="entry name" value="Galactose oxidase/kelch, beta-propeller"/>
    <property type="match status" value="1"/>
</dbReference>
<dbReference type="Gene3D" id="2.60.40.10">
    <property type="entry name" value="Immunoglobulins"/>
    <property type="match status" value="1"/>
</dbReference>
<evidence type="ECO:0000256" key="2">
    <source>
        <dbReference type="SAM" id="SignalP"/>
    </source>
</evidence>
<dbReference type="OrthoDB" id="2019572at2759"/>
<organism evidence="5 6">
    <name type="scientific">Mucor saturninus</name>
    <dbReference type="NCBI Taxonomy" id="64648"/>
    <lineage>
        <taxon>Eukaryota</taxon>
        <taxon>Fungi</taxon>
        <taxon>Fungi incertae sedis</taxon>
        <taxon>Mucoromycota</taxon>
        <taxon>Mucoromycotina</taxon>
        <taxon>Mucoromycetes</taxon>
        <taxon>Mucorales</taxon>
        <taxon>Mucorineae</taxon>
        <taxon>Mucoraceae</taxon>
        <taxon>Mucor</taxon>
    </lineage>
</organism>
<dbReference type="Pfam" id="PF07250">
    <property type="entry name" value="Glyoxal_oxid_N"/>
    <property type="match status" value="1"/>
</dbReference>
<evidence type="ECO:0000256" key="1">
    <source>
        <dbReference type="ARBA" id="ARBA00022729"/>
    </source>
</evidence>
<keyword evidence="6" id="KW-1185">Reference proteome</keyword>
<dbReference type="PROSITE" id="PS51257">
    <property type="entry name" value="PROKAR_LIPOPROTEIN"/>
    <property type="match status" value="1"/>
</dbReference>
<reference evidence="5" key="1">
    <citation type="submission" date="2020-12" db="EMBL/GenBank/DDBJ databases">
        <title>Metabolic potential, ecology and presence of endohyphal bacteria is reflected in genomic diversity of Mucoromycotina.</title>
        <authorList>
            <person name="Muszewska A."/>
            <person name="Okrasinska A."/>
            <person name="Steczkiewicz K."/>
            <person name="Drgas O."/>
            <person name="Orlowska M."/>
            <person name="Perlinska-Lenart U."/>
            <person name="Aleksandrzak-Piekarczyk T."/>
            <person name="Szatraj K."/>
            <person name="Zielenkiewicz U."/>
            <person name="Pilsyk S."/>
            <person name="Malc E."/>
            <person name="Mieczkowski P."/>
            <person name="Kruszewska J.S."/>
            <person name="Biernat P."/>
            <person name="Pawlowska J."/>
        </authorList>
    </citation>
    <scope>NUCLEOTIDE SEQUENCE</scope>
    <source>
        <strain evidence="5">WA0000017839</strain>
    </source>
</reference>
<dbReference type="AlphaFoldDB" id="A0A8H7QKS0"/>
<dbReference type="InterPro" id="IPR013783">
    <property type="entry name" value="Ig-like_fold"/>
</dbReference>
<proteinExistence type="predicted"/>
<dbReference type="InterPro" id="IPR037293">
    <property type="entry name" value="Gal_Oxidase_central_sf"/>
</dbReference>
<feature type="signal peptide" evidence="2">
    <location>
        <begin position="1"/>
        <end position="20"/>
    </location>
</feature>
<dbReference type="InterPro" id="IPR009880">
    <property type="entry name" value="Glyoxal_oxidase_N"/>
</dbReference>
<protein>
    <recommendedName>
        <fullName evidence="7">Galactose oxidase</fullName>
    </recommendedName>
</protein>
<dbReference type="InterPro" id="IPR011043">
    <property type="entry name" value="Gal_Oxase/kelch_b-propeller"/>
</dbReference>
<evidence type="ECO:0000313" key="6">
    <source>
        <dbReference type="Proteomes" id="UP000603453"/>
    </source>
</evidence>
<sequence>MYITKISGFLVTLCISTVSCQSPFFNQEKVSPFEKSGKMEQIGRTGVAAMHAVLLKYESPLFCHKRTLNSSFFFFFIDSEKSILIIDKAEENEAKLDSGISAYSTLYDIETNTYRTLLLETNTFCSAGGFLGNGTFISTGGAESRGAWKAGRGHQSIRHFPPTCSDDNCLWQEFPTGKMYSNRWYPTVEQLPDGDLIIIGGSNAGTKYNTVIKNTPSYEFWPPRTDEPIQLDLLLHTLPYNLYPFVFLLPDGHLFIFASKKSIIYDYNEHKVVRELPPMPGVPRSYPLTGGAVMLPLRPENDYNVEILICGGSASPAATSAADDTCGKINLGDKNPQWEMDTFVHKRVMPDGVFGTDGSIVWVNGCQRGYAGYKDANHDPTFDPLIYHPEKPKGSRWQQGLATTDIARMYHSVALTLPDGRIWIAGSNSVDPPDIHAKYPTEFRVEYFSPPYLFKGARPKISHVPRIVGYNETFQILLHLEGKVGKVEVAMMRPGFSTHSMHMSQRYVYLNHEVSEDFQSVRIHSPPHANLFPPGQAFLVVMQDGVPSVTTEFFIEHDKDDLLI</sequence>
<keyword evidence="1 2" id="KW-0732">Signal</keyword>
<dbReference type="Proteomes" id="UP000603453">
    <property type="component" value="Unassembled WGS sequence"/>
</dbReference>
<dbReference type="InterPro" id="IPR015202">
    <property type="entry name" value="GO-like_E_set"/>
</dbReference>
<evidence type="ECO:0000259" key="4">
    <source>
        <dbReference type="Pfam" id="PF09118"/>
    </source>
</evidence>
<dbReference type="EMBL" id="JAEPRD010000195">
    <property type="protein sequence ID" value="KAG2194459.1"/>
    <property type="molecule type" value="Genomic_DNA"/>
</dbReference>
<evidence type="ECO:0000313" key="5">
    <source>
        <dbReference type="EMBL" id="KAG2194459.1"/>
    </source>
</evidence>
<dbReference type="CDD" id="cd02851">
    <property type="entry name" value="E_set_GO_C"/>
    <property type="match status" value="1"/>
</dbReference>
<dbReference type="PANTHER" id="PTHR32208">
    <property type="entry name" value="SECRETED PROTEIN-RELATED"/>
    <property type="match status" value="1"/>
</dbReference>
<dbReference type="InterPro" id="IPR014756">
    <property type="entry name" value="Ig_E-set"/>
</dbReference>